<dbReference type="Pfam" id="PF12887">
    <property type="entry name" value="SICA_alpha"/>
    <property type="match status" value="1"/>
</dbReference>
<protein>
    <submittedName>
        <fullName evidence="4">SICA antigen</fullName>
    </submittedName>
</protein>
<dbReference type="Pfam" id="PF12879">
    <property type="entry name" value="SICA_C"/>
    <property type="match status" value="1"/>
</dbReference>
<gene>
    <name evidence="4" type="ORF">PCOAH_00035630</name>
</gene>
<dbReference type="RefSeq" id="XP_019916048.1">
    <property type="nucleotide sequence ID" value="XM_020060354.1"/>
</dbReference>
<evidence type="ECO:0000259" key="2">
    <source>
        <dbReference type="Pfam" id="PF12879"/>
    </source>
</evidence>
<evidence type="ECO:0000259" key="3">
    <source>
        <dbReference type="Pfam" id="PF12887"/>
    </source>
</evidence>
<feature type="compositionally biased region" description="Low complexity" evidence="1">
    <location>
        <begin position="471"/>
        <end position="500"/>
    </location>
</feature>
<sequence length="713" mass="78545">MMENIEESTGPENLLCSMPDDKGNSIKEHSKGYNLCKMLVRIYFWINGLEPKWKRNLGWQWKIKEWEKSVSEGEKEIQAYLRCLIGKVTMTRMLGRHCALDKVAGIVSGAVDGYIGAFGSGDHYEVCKEVDISSVRMGGRLIWKELGQWINEYHREKDERRALKKVEKMDTALHRIKEAGKICPPEKREDGESRSNTLEKLGISGVDKEPDIRKDTKTWEKGAMEEALDEAKKVNNADELMEKMKDLEQKLEEEYGESAKKAKKVQDAAQPQGRVDSTAGDDVVLPLPSPPNPGHPGTVSGGEAGGGKSISSEAKESGREKEPQEEEDEKPKAPVPIPEKPEPKEPKDTNQTETGKSATPNCDGNKGVDGGLGAAEACFSDLDDPTPAEPSAPLPNEDHEATGTTGPVGEPGSKVGETNVIEGAAADLTSRTPSTGTDTKTPVSSSSSASSSSGSSSSNSGDETVKTVEQSSGPGAGSVPPAPGSHSVVVTVETHTTSHSPRPRQGKSRLALPLPSKYFAVPIKRRRYRRAHYVSGPTSQERVLAHVDEPDDPQEYTLVKKRKQPRSVPTKTKKPKKLVDRRGVGRRTIIDIHLEILDECQREDLHSTKEDFFEILVREFMRPEFIKEKNVPEEQVSMVDVPKEQVRSSGSDSGFREEDFVPQKNFLKEEVPSSDSGFREEDFILTEDIPEENIPKESVPMEHVQCSVSGFKV</sequence>
<dbReference type="GeneID" id="30910294"/>
<evidence type="ECO:0000256" key="1">
    <source>
        <dbReference type="SAM" id="MobiDB-lite"/>
    </source>
</evidence>
<feature type="compositionally biased region" description="Low complexity" evidence="1">
    <location>
        <begin position="444"/>
        <end position="460"/>
    </location>
</feature>
<dbReference type="EMBL" id="CP016249">
    <property type="protein sequence ID" value="ANQ09353.1"/>
    <property type="molecule type" value="Genomic_DNA"/>
</dbReference>
<feature type="region of interest" description="Disordered" evidence="1">
    <location>
        <begin position="546"/>
        <end position="580"/>
    </location>
</feature>
<feature type="region of interest" description="Disordered" evidence="1">
    <location>
        <begin position="244"/>
        <end position="511"/>
    </location>
</feature>
<feature type="compositionally biased region" description="Polar residues" evidence="1">
    <location>
        <begin position="429"/>
        <end position="443"/>
    </location>
</feature>
<feature type="compositionally biased region" description="Basic residues" evidence="1">
    <location>
        <begin position="559"/>
        <end position="576"/>
    </location>
</feature>
<accession>A0A1B1E2W4</accession>
<feature type="compositionally biased region" description="Basic and acidic residues" evidence="1">
    <location>
        <begin position="206"/>
        <end position="215"/>
    </location>
</feature>
<organism evidence="4 5">
    <name type="scientific">Plasmodium coatneyi</name>
    <dbReference type="NCBI Taxonomy" id="208452"/>
    <lineage>
        <taxon>Eukaryota</taxon>
        <taxon>Sar</taxon>
        <taxon>Alveolata</taxon>
        <taxon>Apicomplexa</taxon>
        <taxon>Aconoidasida</taxon>
        <taxon>Haemosporida</taxon>
        <taxon>Plasmodiidae</taxon>
        <taxon>Plasmodium</taxon>
    </lineage>
</organism>
<dbReference type="Proteomes" id="UP000092716">
    <property type="component" value="Chromosome 11"/>
</dbReference>
<feature type="compositionally biased region" description="Polar residues" evidence="1">
    <location>
        <begin position="351"/>
        <end position="362"/>
    </location>
</feature>
<feature type="domain" description="Schizont-infected cell agglutination C-terminal" evidence="2">
    <location>
        <begin position="517"/>
        <end position="648"/>
    </location>
</feature>
<dbReference type="InterPro" id="IPR024290">
    <property type="entry name" value="SICA_extracell_a"/>
</dbReference>
<feature type="compositionally biased region" description="Basic and acidic residues" evidence="1">
    <location>
        <begin position="339"/>
        <end position="350"/>
    </location>
</feature>
<feature type="compositionally biased region" description="Basic and acidic residues" evidence="1">
    <location>
        <begin position="244"/>
        <end position="266"/>
    </location>
</feature>
<evidence type="ECO:0000313" key="4">
    <source>
        <dbReference type="EMBL" id="ANQ09353.1"/>
    </source>
</evidence>
<feature type="compositionally biased region" description="Basic and acidic residues" evidence="1">
    <location>
        <begin position="313"/>
        <end position="322"/>
    </location>
</feature>
<keyword evidence="5" id="KW-1185">Reference proteome</keyword>
<feature type="compositionally biased region" description="Basic and acidic residues" evidence="1">
    <location>
        <begin position="183"/>
        <end position="193"/>
    </location>
</feature>
<proteinExistence type="predicted"/>
<dbReference type="InterPro" id="IPR024288">
    <property type="entry name" value="SICA_C"/>
</dbReference>
<feature type="region of interest" description="Disordered" evidence="1">
    <location>
        <begin position="183"/>
        <end position="215"/>
    </location>
</feature>
<evidence type="ECO:0000313" key="5">
    <source>
        <dbReference type="Proteomes" id="UP000092716"/>
    </source>
</evidence>
<dbReference type="AlphaFoldDB" id="A0A1B1E2W4"/>
<feature type="domain" description="Schizont-infected cell agglutination extracellular alpha" evidence="3">
    <location>
        <begin position="3"/>
        <end position="149"/>
    </location>
</feature>
<dbReference type="KEGG" id="pcot:PCOAH_00035630"/>
<reference evidence="5" key="1">
    <citation type="submission" date="2016-06" db="EMBL/GenBank/DDBJ databases">
        <title>First high quality genome sequence of Plasmodium coatneyi using continuous long reads from single molecule, real-time sequencing.</title>
        <authorList>
            <person name="Chien J.-T."/>
            <person name="Pakala S.B."/>
            <person name="Geraldo J.A."/>
            <person name="Lapp S.A."/>
            <person name="Barnwell J.W."/>
            <person name="Kissinger J.C."/>
            <person name="Galinski M.R."/>
            <person name="Humphrey J.C."/>
        </authorList>
    </citation>
    <scope>NUCLEOTIDE SEQUENCE [LARGE SCALE GENOMIC DNA]</scope>
    <source>
        <strain evidence="5">Hackeri</strain>
    </source>
</reference>
<name>A0A1B1E2W4_9APIC</name>
<dbReference type="VEuPathDB" id="PlasmoDB:PCOAH_00035630"/>
<feature type="compositionally biased region" description="Gly residues" evidence="1">
    <location>
        <begin position="299"/>
        <end position="308"/>
    </location>
</feature>